<protein>
    <submittedName>
        <fullName evidence="1">Uncharacterized protein</fullName>
    </submittedName>
</protein>
<sequence length="196" mass="22798">MSVKIGKLLPDNTVRHIDIFAGGISSETIFTLKNFYSTEKRIDALLELGNLNHIGPSPYGRCTDKYDFAHCYAAIRDNGANKKKNEALLSENKEAFTKLAGLCYLYENAKWMILIGDRCESIDFFQIIESINHRQFYNFEIYEFQKENEFSKVHISFSNWKELKAYADTENKTLYLFRKNRLVTVFNHPLTKKAIV</sequence>
<name>A0A5M8P2X0_9BACT</name>
<evidence type="ECO:0000313" key="1">
    <source>
        <dbReference type="EMBL" id="KAA6302809.1"/>
    </source>
</evidence>
<dbReference type="EMBL" id="SNRX01000005">
    <property type="protein sequence ID" value="KAA6302809.1"/>
    <property type="molecule type" value="Genomic_DNA"/>
</dbReference>
<reference evidence="1 2" key="1">
    <citation type="submission" date="2019-03" db="EMBL/GenBank/DDBJ databases">
        <title>Single cell metagenomics reveals metabolic interactions within the superorganism composed of flagellate Streblomastix strix and complex community of Bacteroidetes bacteria on its surface.</title>
        <authorList>
            <person name="Treitli S.C."/>
            <person name="Kolisko M."/>
            <person name="Husnik F."/>
            <person name="Keeling P."/>
            <person name="Hampl V."/>
        </authorList>
    </citation>
    <scope>NUCLEOTIDE SEQUENCE [LARGE SCALE GENOMIC DNA]</scope>
    <source>
        <strain evidence="1">St1</strain>
    </source>
</reference>
<dbReference type="Proteomes" id="UP000324575">
    <property type="component" value="Unassembled WGS sequence"/>
</dbReference>
<comment type="caution">
    <text evidence="1">The sequence shown here is derived from an EMBL/GenBank/DDBJ whole genome shotgun (WGS) entry which is preliminary data.</text>
</comment>
<accession>A0A5M8P2X0</accession>
<organism evidence="1 2">
    <name type="scientific">Candidatus Ordinivivax streblomastigis</name>
    <dbReference type="NCBI Taxonomy" id="2540710"/>
    <lineage>
        <taxon>Bacteria</taxon>
        <taxon>Pseudomonadati</taxon>
        <taxon>Bacteroidota</taxon>
        <taxon>Bacteroidia</taxon>
        <taxon>Bacteroidales</taxon>
        <taxon>Candidatus Ordinivivax</taxon>
    </lineage>
</organism>
<proteinExistence type="predicted"/>
<gene>
    <name evidence="1" type="ORF">EZS26_000979</name>
</gene>
<evidence type="ECO:0000313" key="2">
    <source>
        <dbReference type="Proteomes" id="UP000324575"/>
    </source>
</evidence>
<dbReference type="AlphaFoldDB" id="A0A5M8P2X0"/>